<dbReference type="SMART" id="SM01041">
    <property type="entry name" value="BRO1"/>
    <property type="match status" value="1"/>
</dbReference>
<feature type="domain" description="BRO1" evidence="3">
    <location>
        <begin position="1"/>
        <end position="424"/>
    </location>
</feature>
<dbReference type="GO" id="GO:0071467">
    <property type="term" value="P:cellular response to pH"/>
    <property type="evidence" value="ECO:0007669"/>
    <property type="project" value="InterPro"/>
</dbReference>
<keyword evidence="5" id="KW-1185">Reference proteome</keyword>
<evidence type="ECO:0000313" key="5">
    <source>
        <dbReference type="Proteomes" id="UP001150538"/>
    </source>
</evidence>
<dbReference type="Gene3D" id="1.25.40.280">
    <property type="entry name" value="alix/aip1 like domains"/>
    <property type="match status" value="1"/>
</dbReference>
<evidence type="ECO:0000256" key="1">
    <source>
        <dbReference type="ARBA" id="ARBA00010997"/>
    </source>
</evidence>
<evidence type="ECO:0000259" key="3">
    <source>
        <dbReference type="PROSITE" id="PS51180"/>
    </source>
</evidence>
<dbReference type="AlphaFoldDB" id="A0A9W8DRW1"/>
<evidence type="ECO:0000256" key="2">
    <source>
        <dbReference type="ARBA" id="ARBA00022193"/>
    </source>
</evidence>
<accession>A0A9W8DRW1</accession>
<dbReference type="Proteomes" id="UP001150538">
    <property type="component" value="Unassembled WGS sequence"/>
</dbReference>
<protein>
    <recommendedName>
        <fullName evidence="2">pH-response regulator protein palC</fullName>
    </recommendedName>
</protein>
<dbReference type="PANTHER" id="PTHR40463:SF1">
    <property type="entry name" value="PH-RESPONSE REGULATOR PROTEIN PALC"/>
    <property type="match status" value="1"/>
</dbReference>
<dbReference type="Pfam" id="PF03097">
    <property type="entry name" value="BRO1"/>
    <property type="match status" value="1"/>
</dbReference>
<sequence length="424" mass="47679">MLMELARPNSSHDLETFINALMSNREDMRIRIKAFNKGESSNIVGVVQSIEAYLYKFQGLKRMYKDNPKNFGSIPEFVWKSSITIAHNSKINQISKKNSFKDSNANGASALAASVQNSAAAAAAAGATTTTMVKGQKQRKYMARSLDFELAFLLTAFGISKLLLGYSRIQTLDIEFETTLETVMATAGQNNTPSGGLEDEHRKVSLSWRDFTVAAGIFQYISDDVLPYLGDFNSNILDLTPDIQNMLKRLVLADATRLSVRKGIRSGKVEAMVLARLLLHVHEEYKNANRLLHSLPKTDLRFVSNDIRRYIKDSQQAVYAQALVYLAMAYSKERKFGLAVGFIMEARQFLVKTIEKDQSVYQPMARLLLDNVVNDMVKLYIRNNDLIGLDQVPNRSELQTYIPTSRSIMEPVTYVPKAYQLPSV</sequence>
<proteinExistence type="inferred from homology"/>
<gene>
    <name evidence="4" type="ORF">H4219_001408</name>
</gene>
<dbReference type="InterPro" id="IPR038499">
    <property type="entry name" value="BRO1_sf"/>
</dbReference>
<dbReference type="InterPro" id="IPR004328">
    <property type="entry name" value="BRO1_dom"/>
</dbReference>
<dbReference type="OrthoDB" id="10266451at2759"/>
<name>A0A9W8DRW1_9FUNG</name>
<evidence type="ECO:0000313" key="4">
    <source>
        <dbReference type="EMBL" id="KAJ1920295.1"/>
    </source>
</evidence>
<dbReference type="GO" id="GO:0005886">
    <property type="term" value="C:plasma membrane"/>
    <property type="evidence" value="ECO:0007669"/>
    <property type="project" value="TreeGrafter"/>
</dbReference>
<dbReference type="InterPro" id="IPR037505">
    <property type="entry name" value="pH-resp_palC"/>
</dbReference>
<comment type="caution">
    <text evidence="4">The sequence shown here is derived from an EMBL/GenBank/DDBJ whole genome shotgun (WGS) entry which is preliminary data.</text>
</comment>
<dbReference type="PANTHER" id="PTHR40463">
    <property type="entry name" value="PH-RESPONSE REGULATOR PROTEIN PALC"/>
    <property type="match status" value="1"/>
</dbReference>
<comment type="similarity">
    <text evidence="1">Belongs to the palC family.</text>
</comment>
<organism evidence="4 5">
    <name type="scientific">Mycoemilia scoparia</name>
    <dbReference type="NCBI Taxonomy" id="417184"/>
    <lineage>
        <taxon>Eukaryota</taxon>
        <taxon>Fungi</taxon>
        <taxon>Fungi incertae sedis</taxon>
        <taxon>Zoopagomycota</taxon>
        <taxon>Kickxellomycotina</taxon>
        <taxon>Kickxellomycetes</taxon>
        <taxon>Kickxellales</taxon>
        <taxon>Kickxellaceae</taxon>
        <taxon>Mycoemilia</taxon>
    </lineage>
</organism>
<dbReference type="PROSITE" id="PS51180">
    <property type="entry name" value="BRO1"/>
    <property type="match status" value="1"/>
</dbReference>
<dbReference type="EMBL" id="JANBPU010000015">
    <property type="protein sequence ID" value="KAJ1920295.1"/>
    <property type="molecule type" value="Genomic_DNA"/>
</dbReference>
<reference evidence="4" key="1">
    <citation type="submission" date="2022-07" db="EMBL/GenBank/DDBJ databases">
        <title>Phylogenomic reconstructions and comparative analyses of Kickxellomycotina fungi.</title>
        <authorList>
            <person name="Reynolds N.K."/>
            <person name="Stajich J.E."/>
            <person name="Barry K."/>
            <person name="Grigoriev I.V."/>
            <person name="Crous P."/>
            <person name="Smith M.E."/>
        </authorList>
    </citation>
    <scope>NUCLEOTIDE SEQUENCE</scope>
    <source>
        <strain evidence="4">NBRC 100468</strain>
    </source>
</reference>